<gene>
    <name evidence="3" type="ORF">E5082_09720</name>
</gene>
<sequence length="70" mass="7375">MIRGSQHRTTALFAEYDSATPIALYVIGAVLLTLIAVGVAREIRNRDLADVTADGTPSAPVDRVAKTPAP</sequence>
<evidence type="ECO:0000256" key="1">
    <source>
        <dbReference type="SAM" id="MobiDB-lite"/>
    </source>
</evidence>
<proteinExistence type="predicted"/>
<feature type="transmembrane region" description="Helical" evidence="2">
    <location>
        <begin position="22"/>
        <end position="40"/>
    </location>
</feature>
<feature type="region of interest" description="Disordered" evidence="1">
    <location>
        <begin position="49"/>
        <end position="70"/>
    </location>
</feature>
<accession>A0A4Z1DKM9</accession>
<keyword evidence="4" id="KW-1185">Reference proteome</keyword>
<name>A0A4Z1DKM9_STRGP</name>
<evidence type="ECO:0000313" key="4">
    <source>
        <dbReference type="Proteomes" id="UP000298513"/>
    </source>
</evidence>
<organism evidence="3 4">
    <name type="scientific">Streptomyces griseoluteus</name>
    <dbReference type="NCBI Taxonomy" id="29306"/>
    <lineage>
        <taxon>Bacteria</taxon>
        <taxon>Bacillati</taxon>
        <taxon>Actinomycetota</taxon>
        <taxon>Actinomycetes</taxon>
        <taxon>Kitasatosporales</taxon>
        <taxon>Streptomycetaceae</taxon>
        <taxon>Streptomyces</taxon>
    </lineage>
</organism>
<keyword evidence="2" id="KW-0812">Transmembrane</keyword>
<keyword evidence="2" id="KW-1133">Transmembrane helix</keyword>
<evidence type="ECO:0000256" key="2">
    <source>
        <dbReference type="SAM" id="Phobius"/>
    </source>
</evidence>
<dbReference type="Proteomes" id="UP000298513">
    <property type="component" value="Unassembled WGS sequence"/>
</dbReference>
<dbReference type="GeneID" id="91530196"/>
<evidence type="ECO:0008006" key="5">
    <source>
        <dbReference type="Google" id="ProtNLM"/>
    </source>
</evidence>
<keyword evidence="2" id="KW-0472">Membrane</keyword>
<protein>
    <recommendedName>
        <fullName evidence="5">MFS transporter</fullName>
    </recommendedName>
</protein>
<evidence type="ECO:0000313" key="3">
    <source>
        <dbReference type="EMBL" id="TGN84653.1"/>
    </source>
</evidence>
<dbReference type="AlphaFoldDB" id="A0A4Z1DKM9"/>
<reference evidence="3 4" key="1">
    <citation type="submission" date="2019-04" db="EMBL/GenBank/DDBJ databases">
        <title>Streptomyces sp. nov. Bv016 isolated from bark of Buahinia variegata.</title>
        <authorList>
            <person name="Kanchanasin P."/>
            <person name="Tanasupawat S."/>
            <person name="Yuki M."/>
            <person name="Kudo T."/>
        </authorList>
    </citation>
    <scope>NUCLEOTIDE SEQUENCE [LARGE SCALE GENOMIC DNA]</scope>
    <source>
        <strain evidence="3 4">JCM 4765</strain>
    </source>
</reference>
<dbReference type="RefSeq" id="WP_135790876.1">
    <property type="nucleotide sequence ID" value="NZ_BNBQ01000003.1"/>
</dbReference>
<comment type="caution">
    <text evidence="3">The sequence shown here is derived from an EMBL/GenBank/DDBJ whole genome shotgun (WGS) entry which is preliminary data.</text>
</comment>
<dbReference type="EMBL" id="SRRU01000003">
    <property type="protein sequence ID" value="TGN84653.1"/>
    <property type="molecule type" value="Genomic_DNA"/>
</dbReference>